<accession>A0A348W9Y1</accession>
<protein>
    <submittedName>
        <fullName evidence="5">MarR family transcriptional regulator</fullName>
    </submittedName>
</protein>
<dbReference type="SUPFAM" id="SSF46785">
    <property type="entry name" value="Winged helix' DNA-binding domain"/>
    <property type="match status" value="1"/>
</dbReference>
<dbReference type="InterPro" id="IPR036390">
    <property type="entry name" value="WH_DNA-bd_sf"/>
</dbReference>
<dbReference type="PANTHER" id="PTHR42756:SF1">
    <property type="entry name" value="TRANSCRIPTIONAL REPRESSOR OF EMRAB OPERON"/>
    <property type="match status" value="1"/>
</dbReference>
<dbReference type="InterPro" id="IPR023187">
    <property type="entry name" value="Tscrpt_reg_MarR-type_CS"/>
</dbReference>
<dbReference type="Pfam" id="PF01047">
    <property type="entry name" value="MarR"/>
    <property type="match status" value="1"/>
</dbReference>
<name>A0A348W9Y1_9RHOB</name>
<dbReference type="GO" id="GO:0003700">
    <property type="term" value="F:DNA-binding transcription factor activity"/>
    <property type="evidence" value="ECO:0007669"/>
    <property type="project" value="InterPro"/>
</dbReference>
<gene>
    <name evidence="5" type="ORF">DCS45_05625</name>
</gene>
<proteinExistence type="predicted"/>
<reference evidence="5 6" key="1">
    <citation type="journal article" date="2018" name="Nat. Biotechnol.">
        <title>A standardized bacterial taxonomy based on genome phylogeny substantially revises the tree of life.</title>
        <authorList>
            <person name="Parks D.H."/>
            <person name="Chuvochina M."/>
            <person name="Waite D.W."/>
            <person name="Rinke C."/>
            <person name="Skarshewski A."/>
            <person name="Chaumeil P.A."/>
            <person name="Hugenholtz P."/>
        </authorList>
    </citation>
    <scope>NUCLEOTIDE SEQUENCE [LARGE SCALE GENOMIC DNA]</scope>
    <source>
        <strain evidence="5">UBA9169</strain>
    </source>
</reference>
<dbReference type="AlphaFoldDB" id="A0A348W9Y1"/>
<dbReference type="Gene3D" id="1.10.10.10">
    <property type="entry name" value="Winged helix-like DNA-binding domain superfamily/Winged helix DNA-binding domain"/>
    <property type="match status" value="1"/>
</dbReference>
<keyword evidence="2" id="KW-0238">DNA-binding</keyword>
<evidence type="ECO:0000313" key="6">
    <source>
        <dbReference type="Proteomes" id="UP000264719"/>
    </source>
</evidence>
<dbReference type="InterPro" id="IPR036388">
    <property type="entry name" value="WH-like_DNA-bd_sf"/>
</dbReference>
<organism evidence="5 6">
    <name type="scientific">Roseovarius nubinhibens</name>
    <dbReference type="NCBI Taxonomy" id="314263"/>
    <lineage>
        <taxon>Bacteria</taxon>
        <taxon>Pseudomonadati</taxon>
        <taxon>Pseudomonadota</taxon>
        <taxon>Alphaproteobacteria</taxon>
        <taxon>Rhodobacterales</taxon>
        <taxon>Roseobacteraceae</taxon>
        <taxon>Roseovarius</taxon>
    </lineage>
</organism>
<dbReference type="PROSITE" id="PS50995">
    <property type="entry name" value="HTH_MARR_2"/>
    <property type="match status" value="1"/>
</dbReference>
<evidence type="ECO:0000256" key="3">
    <source>
        <dbReference type="ARBA" id="ARBA00023163"/>
    </source>
</evidence>
<dbReference type="Proteomes" id="UP000264719">
    <property type="component" value="Unassembled WGS sequence"/>
</dbReference>
<evidence type="ECO:0000256" key="2">
    <source>
        <dbReference type="ARBA" id="ARBA00023125"/>
    </source>
</evidence>
<feature type="domain" description="HTH marR-type" evidence="4">
    <location>
        <begin position="22"/>
        <end position="157"/>
    </location>
</feature>
<dbReference type="EMBL" id="DMVW01000054">
    <property type="protein sequence ID" value="HAR51343.1"/>
    <property type="molecule type" value="Genomic_DNA"/>
</dbReference>
<dbReference type="RefSeq" id="WP_339853072.1">
    <property type="nucleotide sequence ID" value="NZ_CAXAXR010000004.1"/>
</dbReference>
<dbReference type="PROSITE" id="PS01117">
    <property type="entry name" value="HTH_MARR_1"/>
    <property type="match status" value="1"/>
</dbReference>
<dbReference type="PANTHER" id="PTHR42756">
    <property type="entry name" value="TRANSCRIPTIONAL REGULATOR, MARR"/>
    <property type="match status" value="1"/>
</dbReference>
<sequence length="163" mass="17542">MDHVDKIIAQWARERPDLDTGPMAIIGRMSRLVLEMSAEMQKTFRAHGLNAAGFDLLATLRRAGAPYRLSPGDLIASSMVTSGTMTNRIDQLVKAGLVERIAQEGDRRSVLVGLTAEGLARIEGMLEAHVATQAQLLAGLDAAERAQLDGLLRQMQAAQSPPA</sequence>
<dbReference type="SMART" id="SM00347">
    <property type="entry name" value="HTH_MARR"/>
    <property type="match status" value="1"/>
</dbReference>
<keyword evidence="1" id="KW-0805">Transcription regulation</keyword>
<dbReference type="GO" id="GO:0003677">
    <property type="term" value="F:DNA binding"/>
    <property type="evidence" value="ECO:0007669"/>
    <property type="project" value="UniProtKB-KW"/>
</dbReference>
<evidence type="ECO:0000256" key="1">
    <source>
        <dbReference type="ARBA" id="ARBA00023015"/>
    </source>
</evidence>
<evidence type="ECO:0000259" key="4">
    <source>
        <dbReference type="PROSITE" id="PS50995"/>
    </source>
</evidence>
<comment type="caution">
    <text evidence="5">The sequence shown here is derived from an EMBL/GenBank/DDBJ whole genome shotgun (WGS) entry which is preliminary data.</text>
</comment>
<evidence type="ECO:0000313" key="5">
    <source>
        <dbReference type="EMBL" id="HAR51343.1"/>
    </source>
</evidence>
<dbReference type="PRINTS" id="PR00598">
    <property type="entry name" value="HTHMARR"/>
</dbReference>
<keyword evidence="3" id="KW-0804">Transcription</keyword>
<dbReference type="InterPro" id="IPR000835">
    <property type="entry name" value="HTH_MarR-typ"/>
</dbReference>